<dbReference type="PANTHER" id="PTHR44051">
    <property type="entry name" value="GLUTATHIONE S-TRANSFERASE-RELATED"/>
    <property type="match status" value="1"/>
</dbReference>
<dbReference type="SFLD" id="SFLDG00358">
    <property type="entry name" value="Main_(cytGST)"/>
    <property type="match status" value="1"/>
</dbReference>
<keyword evidence="2" id="KW-0808">Transferase</keyword>
<dbReference type="OrthoDB" id="9782992at2"/>
<dbReference type="InterPro" id="IPR004046">
    <property type="entry name" value="GST_C"/>
</dbReference>
<dbReference type="SUPFAM" id="SSF52833">
    <property type="entry name" value="Thioredoxin-like"/>
    <property type="match status" value="1"/>
</dbReference>
<dbReference type="SFLD" id="SFLDG01150">
    <property type="entry name" value="Main.1:_Beta-like"/>
    <property type="match status" value="1"/>
</dbReference>
<dbReference type="Proteomes" id="UP000198462">
    <property type="component" value="Unassembled WGS sequence"/>
</dbReference>
<keyword evidence="3" id="KW-1185">Reference proteome</keyword>
<dbReference type="PROSITE" id="PS50404">
    <property type="entry name" value="GST_NTER"/>
    <property type="match status" value="1"/>
</dbReference>
<dbReference type="InterPro" id="IPR004045">
    <property type="entry name" value="Glutathione_S-Trfase_N"/>
</dbReference>
<evidence type="ECO:0000313" key="3">
    <source>
        <dbReference type="Proteomes" id="UP000198462"/>
    </source>
</evidence>
<sequence>MKLYHCQGARSFRPLWTLEELGIDYDLEVMPFPPRFKQEGYLDINPLGTVPTLVDEDTVLTESVAICHYLVETNIGTTLGMKPTEADYGTYLNFLYQSDATLTFPQTLFLRYKVFETERNLGQAGDDYVQWFFSRLRAVARMMGDREFVAGDRFTIADICFSYALKLAAQLELGEFPENVAAYWERMSARDGYKRAIAKETPEKKKKKKDG</sequence>
<accession>A0A219B4N5</accession>
<dbReference type="RefSeq" id="WP_088712109.1">
    <property type="nucleotide sequence ID" value="NZ_NFZT01000001.1"/>
</dbReference>
<protein>
    <submittedName>
        <fullName evidence="2">Glutathione S-transferase</fullName>
    </submittedName>
</protein>
<feature type="domain" description="GST N-terminal" evidence="1">
    <location>
        <begin position="1"/>
        <end position="78"/>
    </location>
</feature>
<proteinExistence type="predicted"/>
<evidence type="ECO:0000313" key="2">
    <source>
        <dbReference type="EMBL" id="OWV33325.1"/>
    </source>
</evidence>
<organism evidence="2 3">
    <name type="scientific">Pacificimonas flava</name>
    <dbReference type="NCBI Taxonomy" id="1234595"/>
    <lineage>
        <taxon>Bacteria</taxon>
        <taxon>Pseudomonadati</taxon>
        <taxon>Pseudomonadota</taxon>
        <taxon>Alphaproteobacteria</taxon>
        <taxon>Sphingomonadales</taxon>
        <taxon>Sphingosinicellaceae</taxon>
        <taxon>Pacificimonas</taxon>
    </lineage>
</organism>
<dbReference type="InterPro" id="IPR040079">
    <property type="entry name" value="Glutathione_S-Trfase"/>
</dbReference>
<gene>
    <name evidence="2" type="ORF">B5C34_07555</name>
</gene>
<dbReference type="GO" id="GO:0016740">
    <property type="term" value="F:transferase activity"/>
    <property type="evidence" value="ECO:0007669"/>
    <property type="project" value="UniProtKB-KW"/>
</dbReference>
<name>A0A219B4N5_9SPHN</name>
<dbReference type="SFLD" id="SFLDS00019">
    <property type="entry name" value="Glutathione_Transferase_(cytos"/>
    <property type="match status" value="1"/>
</dbReference>
<dbReference type="PANTHER" id="PTHR44051:SF21">
    <property type="entry name" value="GLUTATHIONE S-TRANSFERASE FAMILY PROTEIN"/>
    <property type="match status" value="1"/>
</dbReference>
<evidence type="ECO:0000259" key="1">
    <source>
        <dbReference type="PROSITE" id="PS50404"/>
    </source>
</evidence>
<dbReference type="EMBL" id="NFZT01000001">
    <property type="protein sequence ID" value="OWV33325.1"/>
    <property type="molecule type" value="Genomic_DNA"/>
</dbReference>
<dbReference type="Gene3D" id="1.20.1050.10">
    <property type="match status" value="1"/>
</dbReference>
<comment type="caution">
    <text evidence="2">The sequence shown here is derived from an EMBL/GenBank/DDBJ whole genome shotgun (WGS) entry which is preliminary data.</text>
</comment>
<dbReference type="AlphaFoldDB" id="A0A219B4N5"/>
<reference evidence="3" key="1">
    <citation type="submission" date="2017-05" db="EMBL/GenBank/DDBJ databases">
        <authorList>
            <person name="Lin X."/>
        </authorList>
    </citation>
    <scope>NUCLEOTIDE SEQUENCE [LARGE SCALE GENOMIC DNA]</scope>
    <source>
        <strain evidence="3">JLT2012</strain>
    </source>
</reference>
<dbReference type="Gene3D" id="3.40.30.10">
    <property type="entry name" value="Glutaredoxin"/>
    <property type="match status" value="1"/>
</dbReference>
<dbReference type="Pfam" id="PF00043">
    <property type="entry name" value="GST_C"/>
    <property type="match status" value="1"/>
</dbReference>
<dbReference type="CDD" id="cd03046">
    <property type="entry name" value="GST_N_GTT1_like"/>
    <property type="match status" value="1"/>
</dbReference>
<dbReference type="InterPro" id="IPR036249">
    <property type="entry name" value="Thioredoxin-like_sf"/>
</dbReference>
<dbReference type="InterPro" id="IPR036282">
    <property type="entry name" value="Glutathione-S-Trfase_C_sf"/>
</dbReference>
<dbReference type="Pfam" id="PF13409">
    <property type="entry name" value="GST_N_2"/>
    <property type="match status" value="1"/>
</dbReference>
<dbReference type="SUPFAM" id="SSF47616">
    <property type="entry name" value="GST C-terminal domain-like"/>
    <property type="match status" value="1"/>
</dbReference>
<dbReference type="STRING" id="1234595.C725_2373"/>